<protein>
    <submittedName>
        <fullName evidence="4">TetR/AcrR family transcriptional regulator</fullName>
    </submittedName>
</protein>
<evidence type="ECO:0000313" key="5">
    <source>
        <dbReference type="Proteomes" id="UP000276542"/>
    </source>
</evidence>
<sequence>MTGATRVGCVPLPRIDGRAVRWDEHRAERRLLVLDAAVAAIEEAPPGAEINLQQIADAAGLVRTVLYRHFEGRAGLQRAVRGHIVSMIADAVILNITLEGSIDEIIDRALRGFVGWVDEHANLYVWGERELGDGQESQLLALTQSIADQISAVIGFAAQALGREFDDEEQAAIELLTFGIIGQVRGTVSSWVRRAERAPGVDALVAMLHRSMWLQIDDQARMFGFELDPTVPVMDLFAATAVQD</sequence>
<dbReference type="GO" id="GO:0003677">
    <property type="term" value="F:DNA binding"/>
    <property type="evidence" value="ECO:0007669"/>
    <property type="project" value="UniProtKB-UniRule"/>
</dbReference>
<dbReference type="Proteomes" id="UP000276542">
    <property type="component" value="Unassembled WGS sequence"/>
</dbReference>
<dbReference type="AlphaFoldDB" id="A0A3A5H5P3"/>
<dbReference type="EMBL" id="QYRP01000002">
    <property type="protein sequence ID" value="RJS46006.1"/>
    <property type="molecule type" value="Genomic_DNA"/>
</dbReference>
<name>A0A3A5H5P3_9ACTN</name>
<dbReference type="PROSITE" id="PS50977">
    <property type="entry name" value="HTH_TETR_2"/>
    <property type="match status" value="1"/>
</dbReference>
<feature type="DNA-binding region" description="H-T-H motif" evidence="2">
    <location>
        <begin position="51"/>
        <end position="70"/>
    </location>
</feature>
<dbReference type="InterPro" id="IPR001647">
    <property type="entry name" value="HTH_TetR"/>
</dbReference>
<gene>
    <name evidence="4" type="ORF">D4739_07055</name>
</gene>
<comment type="caution">
    <text evidence="4">The sequence shown here is derived from an EMBL/GenBank/DDBJ whole genome shotgun (WGS) entry which is preliminary data.</text>
</comment>
<reference evidence="5" key="1">
    <citation type="submission" date="2018-09" db="EMBL/GenBank/DDBJ databases">
        <authorList>
            <person name="Zhu H."/>
        </authorList>
    </citation>
    <scope>NUCLEOTIDE SEQUENCE [LARGE SCALE GENOMIC DNA]</scope>
    <source>
        <strain evidence="5">K1W22B-1</strain>
    </source>
</reference>
<evidence type="ECO:0000256" key="2">
    <source>
        <dbReference type="PROSITE-ProRule" id="PRU00335"/>
    </source>
</evidence>
<accession>A0A3A5H5P3</accession>
<dbReference type="SUPFAM" id="SSF46689">
    <property type="entry name" value="Homeodomain-like"/>
    <property type="match status" value="1"/>
</dbReference>
<evidence type="ECO:0000313" key="4">
    <source>
        <dbReference type="EMBL" id="RJS46006.1"/>
    </source>
</evidence>
<evidence type="ECO:0000256" key="1">
    <source>
        <dbReference type="ARBA" id="ARBA00023125"/>
    </source>
</evidence>
<proteinExistence type="predicted"/>
<feature type="domain" description="HTH tetR-type" evidence="3">
    <location>
        <begin position="27"/>
        <end position="88"/>
    </location>
</feature>
<dbReference type="Gene3D" id="1.10.357.10">
    <property type="entry name" value="Tetracycline Repressor, domain 2"/>
    <property type="match status" value="1"/>
</dbReference>
<dbReference type="InterPro" id="IPR009057">
    <property type="entry name" value="Homeodomain-like_sf"/>
</dbReference>
<organism evidence="4 5">
    <name type="scientific">Nocardioides cavernaquae</name>
    <dbReference type="NCBI Taxonomy" id="2321396"/>
    <lineage>
        <taxon>Bacteria</taxon>
        <taxon>Bacillati</taxon>
        <taxon>Actinomycetota</taxon>
        <taxon>Actinomycetes</taxon>
        <taxon>Propionibacteriales</taxon>
        <taxon>Nocardioidaceae</taxon>
        <taxon>Nocardioides</taxon>
    </lineage>
</organism>
<dbReference type="OrthoDB" id="4542604at2"/>
<keyword evidence="1 2" id="KW-0238">DNA-binding</keyword>
<evidence type="ECO:0000259" key="3">
    <source>
        <dbReference type="PROSITE" id="PS50977"/>
    </source>
</evidence>
<keyword evidence="5" id="KW-1185">Reference proteome</keyword>